<evidence type="ECO:0000256" key="1">
    <source>
        <dbReference type="SAM" id="MobiDB-lite"/>
    </source>
</evidence>
<reference evidence="2" key="1">
    <citation type="submission" date="2020-11" db="EMBL/GenBank/DDBJ databases">
        <authorList>
            <person name="Tran Van P."/>
        </authorList>
    </citation>
    <scope>NUCLEOTIDE SEQUENCE</scope>
</reference>
<accession>A0A7R9LJQ2</accession>
<keyword evidence="3" id="KW-1185">Reference proteome</keyword>
<gene>
    <name evidence="2" type="ORF">OSB1V03_LOCUS19309</name>
</gene>
<dbReference type="Proteomes" id="UP000759131">
    <property type="component" value="Unassembled WGS sequence"/>
</dbReference>
<dbReference type="AlphaFoldDB" id="A0A7R9LJQ2"/>
<organism evidence="2">
    <name type="scientific">Medioppia subpectinata</name>
    <dbReference type="NCBI Taxonomy" id="1979941"/>
    <lineage>
        <taxon>Eukaryota</taxon>
        <taxon>Metazoa</taxon>
        <taxon>Ecdysozoa</taxon>
        <taxon>Arthropoda</taxon>
        <taxon>Chelicerata</taxon>
        <taxon>Arachnida</taxon>
        <taxon>Acari</taxon>
        <taxon>Acariformes</taxon>
        <taxon>Sarcoptiformes</taxon>
        <taxon>Oribatida</taxon>
        <taxon>Brachypylina</taxon>
        <taxon>Oppioidea</taxon>
        <taxon>Oppiidae</taxon>
        <taxon>Medioppia</taxon>
    </lineage>
</organism>
<dbReference type="EMBL" id="CAJPIZ010027953">
    <property type="protein sequence ID" value="CAG2119360.1"/>
    <property type="molecule type" value="Genomic_DNA"/>
</dbReference>
<feature type="region of interest" description="Disordered" evidence="1">
    <location>
        <begin position="66"/>
        <end position="88"/>
    </location>
</feature>
<protein>
    <submittedName>
        <fullName evidence="2">Uncharacterized protein</fullName>
    </submittedName>
</protein>
<feature type="compositionally biased region" description="Basic and acidic residues" evidence="1">
    <location>
        <begin position="67"/>
        <end position="88"/>
    </location>
</feature>
<evidence type="ECO:0000313" key="2">
    <source>
        <dbReference type="EMBL" id="CAD7642797.1"/>
    </source>
</evidence>
<proteinExistence type="predicted"/>
<name>A0A7R9LJQ2_9ACAR</name>
<evidence type="ECO:0000313" key="3">
    <source>
        <dbReference type="Proteomes" id="UP000759131"/>
    </source>
</evidence>
<dbReference type="EMBL" id="OC882528">
    <property type="protein sequence ID" value="CAD7642797.1"/>
    <property type="molecule type" value="Genomic_DNA"/>
</dbReference>
<sequence>MLDILFIGTGRYLVWHNGVNTIVKTNDTDNIMWHTFKATDYAEWLSGDDWFTMVHSDKTSHLVRLTKSSDPDHGDYPIGDSRETGLGN</sequence>